<comment type="caution">
    <text evidence="2">The sequence shown here is derived from an EMBL/GenBank/DDBJ whole genome shotgun (WGS) entry which is preliminary data.</text>
</comment>
<keyword evidence="1" id="KW-0812">Transmembrane</keyword>
<organism evidence="2 3">
    <name type="scientific">Stephania japonica</name>
    <dbReference type="NCBI Taxonomy" id="461633"/>
    <lineage>
        <taxon>Eukaryota</taxon>
        <taxon>Viridiplantae</taxon>
        <taxon>Streptophyta</taxon>
        <taxon>Embryophyta</taxon>
        <taxon>Tracheophyta</taxon>
        <taxon>Spermatophyta</taxon>
        <taxon>Magnoliopsida</taxon>
        <taxon>Ranunculales</taxon>
        <taxon>Menispermaceae</taxon>
        <taxon>Menispermoideae</taxon>
        <taxon>Cissampelideae</taxon>
        <taxon>Stephania</taxon>
    </lineage>
</organism>
<reference evidence="2 3" key="1">
    <citation type="submission" date="2024-01" db="EMBL/GenBank/DDBJ databases">
        <title>Genome assemblies of Stephania.</title>
        <authorList>
            <person name="Yang L."/>
        </authorList>
    </citation>
    <scope>NUCLEOTIDE SEQUENCE [LARGE SCALE GENOMIC DNA]</scope>
    <source>
        <strain evidence="2">QJT</strain>
        <tissue evidence="2">Leaf</tissue>
    </source>
</reference>
<keyword evidence="1" id="KW-0472">Membrane</keyword>
<feature type="transmembrane region" description="Helical" evidence="1">
    <location>
        <begin position="118"/>
        <end position="143"/>
    </location>
</feature>
<evidence type="ECO:0000256" key="1">
    <source>
        <dbReference type="SAM" id="Phobius"/>
    </source>
</evidence>
<dbReference type="EMBL" id="JBBNAE010000006">
    <property type="protein sequence ID" value="KAK9115555.1"/>
    <property type="molecule type" value="Genomic_DNA"/>
</dbReference>
<keyword evidence="1" id="KW-1133">Transmembrane helix</keyword>
<gene>
    <name evidence="2" type="ORF">Sjap_014502</name>
</gene>
<proteinExistence type="predicted"/>
<accession>A0AAP0NRY8</accession>
<evidence type="ECO:0000313" key="3">
    <source>
        <dbReference type="Proteomes" id="UP001417504"/>
    </source>
</evidence>
<dbReference type="Proteomes" id="UP001417504">
    <property type="component" value="Unassembled WGS sequence"/>
</dbReference>
<evidence type="ECO:0000313" key="2">
    <source>
        <dbReference type="EMBL" id="KAK9115555.1"/>
    </source>
</evidence>
<sequence>MRLGIRKQMVERRINELESAKSEFKEQTSYVKERTNPEKEIASNNRFQILSGIWLDDEFQDAGGINDLSPSYVTGETNYRNPFEDIQIFPSKVPFNQGSHRKESATIFTIMHNAAKMFFASIIIRLVLGATPVACILGVLSVYASQGTIAASHALSKQTNRLNVSKERKTEITNVYQYNSWEPSKRSSSR</sequence>
<keyword evidence="3" id="KW-1185">Reference proteome</keyword>
<name>A0AAP0NRY8_9MAGN</name>
<dbReference type="AlphaFoldDB" id="A0AAP0NRY8"/>
<protein>
    <submittedName>
        <fullName evidence="2">Uncharacterized protein</fullName>
    </submittedName>
</protein>